<evidence type="ECO:0000313" key="1">
    <source>
        <dbReference type="EMBL" id="CDH44448.1"/>
    </source>
</evidence>
<sequence length="99" mass="11437">MDTLGTKSSAVKLSARSLKEHLEKHPEIQLQDYQKIPHILDQGEVWQLHNKPERLIYLLIDSVVYRAALKRTQSGDENFFLTLFKNTKKKPPLGAVKVR</sequence>
<proteinExistence type="predicted"/>
<name>A0A7U7G9L1_9GAMM</name>
<reference evidence="1 2" key="1">
    <citation type="journal article" date="2014" name="ISME J.">
        <title>Candidatus Competibacter-lineage genomes retrieved from metagenomes reveal functional metabolic diversity.</title>
        <authorList>
            <person name="McIlroy S.J."/>
            <person name="Albertsen M."/>
            <person name="Andresen E.K."/>
            <person name="Saunders A.M."/>
            <person name="Kristiansen R."/>
            <person name="Stokholm-Bjerregaard M."/>
            <person name="Nielsen K.L."/>
            <person name="Nielsen P.H."/>
        </authorList>
    </citation>
    <scope>NUCLEOTIDE SEQUENCE [LARGE SCALE GENOMIC DNA]</scope>
    <source>
        <strain evidence="1 2">Run_B_J11</strain>
    </source>
</reference>
<evidence type="ECO:0000313" key="2">
    <source>
        <dbReference type="Proteomes" id="UP000019184"/>
    </source>
</evidence>
<dbReference type="AlphaFoldDB" id="A0A7U7G9L1"/>
<organism evidence="1 2">
    <name type="scientific">Candidatus Contendobacter odensis Run_B_J11</name>
    <dbReference type="NCBI Taxonomy" id="1400861"/>
    <lineage>
        <taxon>Bacteria</taxon>
        <taxon>Pseudomonadati</taxon>
        <taxon>Pseudomonadota</taxon>
        <taxon>Gammaproteobacteria</taxon>
        <taxon>Candidatus Competibacteraceae</taxon>
        <taxon>Candidatus Contendibacter</taxon>
    </lineage>
</organism>
<gene>
    <name evidence="1" type="ORF">BN874_1680024</name>
</gene>
<dbReference type="RefSeq" id="WP_034431607.1">
    <property type="nucleotide sequence ID" value="NZ_CBTK010000077.1"/>
</dbReference>
<protein>
    <submittedName>
        <fullName evidence="1">Uncharacterized protein</fullName>
    </submittedName>
</protein>
<dbReference type="Proteomes" id="UP000019184">
    <property type="component" value="Unassembled WGS sequence"/>
</dbReference>
<comment type="caution">
    <text evidence="1">The sequence shown here is derived from an EMBL/GenBank/DDBJ whole genome shotgun (WGS) entry which is preliminary data.</text>
</comment>
<dbReference type="EMBL" id="CBTK010000077">
    <property type="protein sequence ID" value="CDH44448.1"/>
    <property type="molecule type" value="Genomic_DNA"/>
</dbReference>
<accession>A0A7U7G9L1</accession>
<keyword evidence="2" id="KW-1185">Reference proteome</keyword>